<dbReference type="EMBL" id="JARBJD010000064">
    <property type="protein sequence ID" value="KAK2955659.1"/>
    <property type="molecule type" value="Genomic_DNA"/>
</dbReference>
<evidence type="ECO:0000313" key="1">
    <source>
        <dbReference type="EMBL" id="KAK2955659.1"/>
    </source>
</evidence>
<evidence type="ECO:0000313" key="2">
    <source>
        <dbReference type="Proteomes" id="UP001281761"/>
    </source>
</evidence>
<sequence length="183" mass="20670">MKTAHRLTPTTLTQIVDTPEGHPWRTAFTQPIYEGEWELKIRASDSTFVNVMFGFLGYPLPEDATHNMCSAWTNPIGGDFVLWKGNMWASRIEIVPAGTNKKCDTVGQIAAIRVNMRTREARLFVDDVEQPRFFINIPSPLCLAITTGGSDKSVEVMWLKRLRSTMDVTIQAENFEKAYSLKA</sequence>
<protein>
    <submittedName>
        <fullName evidence="1">Uncharacterized protein</fullName>
    </submittedName>
</protein>
<accession>A0ABQ9XW13</accession>
<name>A0ABQ9XW13_9EUKA</name>
<keyword evidence="2" id="KW-1185">Reference proteome</keyword>
<proteinExistence type="predicted"/>
<reference evidence="1 2" key="1">
    <citation type="journal article" date="2022" name="bioRxiv">
        <title>Genomics of Preaxostyla Flagellates Illuminates Evolutionary Transitions and the Path Towards Mitochondrial Loss.</title>
        <authorList>
            <person name="Novak L.V.F."/>
            <person name="Treitli S.C."/>
            <person name="Pyrih J."/>
            <person name="Halakuc P."/>
            <person name="Pipaliya S.V."/>
            <person name="Vacek V."/>
            <person name="Brzon O."/>
            <person name="Soukal P."/>
            <person name="Eme L."/>
            <person name="Dacks J.B."/>
            <person name="Karnkowska A."/>
            <person name="Elias M."/>
            <person name="Hampl V."/>
        </authorList>
    </citation>
    <scope>NUCLEOTIDE SEQUENCE [LARGE SCALE GENOMIC DNA]</scope>
    <source>
        <strain evidence="1">NAU3</strain>
        <tissue evidence="1">Gut</tissue>
    </source>
</reference>
<dbReference type="Proteomes" id="UP001281761">
    <property type="component" value="Unassembled WGS sequence"/>
</dbReference>
<organism evidence="1 2">
    <name type="scientific">Blattamonas nauphoetae</name>
    <dbReference type="NCBI Taxonomy" id="2049346"/>
    <lineage>
        <taxon>Eukaryota</taxon>
        <taxon>Metamonada</taxon>
        <taxon>Preaxostyla</taxon>
        <taxon>Oxymonadida</taxon>
        <taxon>Blattamonas</taxon>
    </lineage>
</organism>
<comment type="caution">
    <text evidence="1">The sequence shown here is derived from an EMBL/GenBank/DDBJ whole genome shotgun (WGS) entry which is preliminary data.</text>
</comment>
<gene>
    <name evidence="1" type="ORF">BLNAU_9349</name>
</gene>